<evidence type="ECO:0000313" key="7">
    <source>
        <dbReference type="Proteomes" id="UP001454036"/>
    </source>
</evidence>
<keyword evidence="1" id="KW-0645">Protease</keyword>
<accession>A0AAV3PPR9</accession>
<feature type="domain" description="Reverse transcriptase Ty1/copia-type" evidence="3">
    <location>
        <begin position="467"/>
        <end position="640"/>
    </location>
</feature>
<dbReference type="Pfam" id="PF07727">
    <property type="entry name" value="RVT_2"/>
    <property type="match status" value="1"/>
</dbReference>
<evidence type="ECO:0000259" key="5">
    <source>
        <dbReference type="Pfam" id="PF25597"/>
    </source>
</evidence>
<keyword evidence="1" id="KW-0064">Aspartyl protease</keyword>
<comment type="caution">
    <text evidence="6">The sequence shown here is derived from an EMBL/GenBank/DDBJ whole genome shotgun (WGS) entry which is preliminary data.</text>
</comment>
<dbReference type="InterPro" id="IPR054722">
    <property type="entry name" value="PolX-like_BBD"/>
</dbReference>
<evidence type="ECO:0000256" key="2">
    <source>
        <dbReference type="SAM" id="MobiDB-lite"/>
    </source>
</evidence>
<protein>
    <recommendedName>
        <fullName evidence="8">Reverse transcriptase Ty1/copia-type domain-containing protein</fullName>
    </recommendedName>
</protein>
<dbReference type="Pfam" id="PF22936">
    <property type="entry name" value="Pol_BBD"/>
    <property type="match status" value="1"/>
</dbReference>
<feature type="region of interest" description="Disordered" evidence="2">
    <location>
        <begin position="108"/>
        <end position="137"/>
    </location>
</feature>
<organism evidence="6 7">
    <name type="scientific">Lithospermum erythrorhizon</name>
    <name type="common">Purple gromwell</name>
    <name type="synonym">Lithospermum officinale var. erythrorhizon</name>
    <dbReference type="NCBI Taxonomy" id="34254"/>
    <lineage>
        <taxon>Eukaryota</taxon>
        <taxon>Viridiplantae</taxon>
        <taxon>Streptophyta</taxon>
        <taxon>Embryophyta</taxon>
        <taxon>Tracheophyta</taxon>
        <taxon>Spermatophyta</taxon>
        <taxon>Magnoliopsida</taxon>
        <taxon>eudicotyledons</taxon>
        <taxon>Gunneridae</taxon>
        <taxon>Pentapetalae</taxon>
        <taxon>asterids</taxon>
        <taxon>lamiids</taxon>
        <taxon>Boraginales</taxon>
        <taxon>Boraginaceae</taxon>
        <taxon>Boraginoideae</taxon>
        <taxon>Lithospermeae</taxon>
        <taxon>Lithospermum</taxon>
    </lineage>
</organism>
<dbReference type="Pfam" id="PF25597">
    <property type="entry name" value="SH3_retrovirus"/>
    <property type="match status" value="1"/>
</dbReference>
<gene>
    <name evidence="6" type="ORF">LIER_11897</name>
</gene>
<dbReference type="GO" id="GO:0004190">
    <property type="term" value="F:aspartic-type endopeptidase activity"/>
    <property type="evidence" value="ECO:0007669"/>
    <property type="project" value="UniProtKB-KW"/>
</dbReference>
<sequence length="671" mass="76633">MAGLMKALSNMYEKPSASNKVHLMRRLFNLWMMEGASVAQHLNELNSVTTQLSSVEIEFDDEVRALILLSSLPDSWNATITTVISSSGTNKLKFGDVRDLVLSEEIRRRESGESSTTSVLHMESKGRNSTRKNDLARSNYRDSRASFHATSKKEFFESYVSGNLGKVYLGDDQPCDIVGKGIVKIKLNGSVWELKNVRHIPVLRKNLISIGQLASEGYTTNFQGDNWKISKGAMTIAHGKKSSTLYMTSGSCCSSAVAMGNENSNMWHQRLAERMNRTLTEKARSIRIQSGLPKQFWADVHISDQGRNKLDPKSKKCTFIGYGGDEFGYRIWDDENKKAIRTRDVIFDERIMYKDRHKTDASDSAQSGPMFVDYVPDTTMTKSIIRNHQQEDSVGQTSSPQSNMIQPSSPTPILRSDASKWDLAMKDEMQSLISNQTWKLIELPKGKNALHNKWVYQVKKEHDGSKRTVLSIVVIEDLHLEQLDVETNFLHENLDEEIYMHQPEGFSKIEKDNMVCKLKKSLYGLKQASRQWYKKFDNFMHKEDFQKCNADHCCYIKRYQASYIILLLYVYDMLVAGSNMDDIRNLKHQLSKDLGPAKKILGMQIIRDKHKGTLQLSQSEYIKSVLQTFNMSSKPVSTPLASHFRLSEDQSPQAEEDKVWLRFLMLHPLEV</sequence>
<keyword evidence="1" id="KW-0378">Hydrolase</keyword>
<dbReference type="Proteomes" id="UP001454036">
    <property type="component" value="Unassembled WGS sequence"/>
</dbReference>
<feature type="region of interest" description="Disordered" evidence="2">
    <location>
        <begin position="389"/>
        <end position="411"/>
    </location>
</feature>
<evidence type="ECO:0000313" key="6">
    <source>
        <dbReference type="EMBL" id="GAA0153727.1"/>
    </source>
</evidence>
<dbReference type="AlphaFoldDB" id="A0AAV3PPR9"/>
<evidence type="ECO:0000256" key="1">
    <source>
        <dbReference type="ARBA" id="ARBA00022750"/>
    </source>
</evidence>
<evidence type="ECO:0000259" key="3">
    <source>
        <dbReference type="Pfam" id="PF07727"/>
    </source>
</evidence>
<feature type="compositionally biased region" description="Basic and acidic residues" evidence="2">
    <location>
        <begin position="122"/>
        <end position="137"/>
    </location>
</feature>
<dbReference type="SUPFAM" id="SSF56672">
    <property type="entry name" value="DNA/RNA polymerases"/>
    <property type="match status" value="1"/>
</dbReference>
<dbReference type="Pfam" id="PF14223">
    <property type="entry name" value="Retrotran_gag_2"/>
    <property type="match status" value="1"/>
</dbReference>
<dbReference type="InterPro" id="IPR013103">
    <property type="entry name" value="RVT_2"/>
</dbReference>
<feature type="compositionally biased region" description="Polar residues" evidence="2">
    <location>
        <begin position="389"/>
        <end position="408"/>
    </location>
</feature>
<reference evidence="6 7" key="1">
    <citation type="submission" date="2024-01" db="EMBL/GenBank/DDBJ databases">
        <title>The complete chloroplast genome sequence of Lithospermum erythrorhizon: insights into the phylogenetic relationship among Boraginaceae species and the maternal lineages of purple gromwells.</title>
        <authorList>
            <person name="Okada T."/>
            <person name="Watanabe K."/>
        </authorList>
    </citation>
    <scope>NUCLEOTIDE SEQUENCE [LARGE SCALE GENOMIC DNA]</scope>
</reference>
<evidence type="ECO:0008006" key="8">
    <source>
        <dbReference type="Google" id="ProtNLM"/>
    </source>
</evidence>
<evidence type="ECO:0000259" key="4">
    <source>
        <dbReference type="Pfam" id="PF22936"/>
    </source>
</evidence>
<feature type="domain" description="Retrovirus-related Pol polyprotein from transposon TNT 1-94-like beta-barrel" evidence="4">
    <location>
        <begin position="141"/>
        <end position="218"/>
    </location>
</feature>
<dbReference type="InterPro" id="IPR057670">
    <property type="entry name" value="SH3_retrovirus"/>
</dbReference>
<keyword evidence="7" id="KW-1185">Reference proteome</keyword>
<proteinExistence type="predicted"/>
<dbReference type="EMBL" id="BAABME010002240">
    <property type="protein sequence ID" value="GAA0153727.1"/>
    <property type="molecule type" value="Genomic_DNA"/>
</dbReference>
<dbReference type="InterPro" id="IPR043502">
    <property type="entry name" value="DNA/RNA_pol_sf"/>
</dbReference>
<name>A0AAV3PPR9_LITER</name>
<feature type="domain" description="Retroviral polymerase SH3-like" evidence="5">
    <location>
        <begin position="300"/>
        <end position="358"/>
    </location>
</feature>